<dbReference type="InterPro" id="IPR012337">
    <property type="entry name" value="RNaseH-like_sf"/>
</dbReference>
<feature type="compositionally biased region" description="Low complexity" evidence="4">
    <location>
        <begin position="1405"/>
        <end position="1417"/>
    </location>
</feature>
<proteinExistence type="inferred from homology"/>
<dbReference type="InterPro" id="IPR000477">
    <property type="entry name" value="RT_dom"/>
</dbReference>
<evidence type="ECO:0000256" key="2">
    <source>
        <dbReference type="ARBA" id="ARBA00012180"/>
    </source>
</evidence>
<dbReference type="Pfam" id="PF00078">
    <property type="entry name" value="RVT_1"/>
    <property type="match status" value="1"/>
</dbReference>
<feature type="domain" description="Reverse transcriptase" evidence="5">
    <location>
        <begin position="340"/>
        <end position="519"/>
    </location>
</feature>
<dbReference type="InterPro" id="IPR036397">
    <property type="entry name" value="RNaseH_sf"/>
</dbReference>
<reference evidence="7" key="3">
    <citation type="submission" date="2025-09" db="UniProtKB">
        <authorList>
            <consortium name="Ensembl"/>
        </authorList>
    </citation>
    <scope>IDENTIFICATION</scope>
</reference>
<dbReference type="EC" id="3.1.26.4" evidence="2"/>
<dbReference type="GO" id="GO:0015074">
    <property type="term" value="P:DNA integration"/>
    <property type="evidence" value="ECO:0007669"/>
    <property type="project" value="InterPro"/>
</dbReference>
<evidence type="ECO:0000259" key="5">
    <source>
        <dbReference type="PROSITE" id="PS50878"/>
    </source>
</evidence>
<dbReference type="Proteomes" id="UP000694680">
    <property type="component" value="Chromosome 9"/>
</dbReference>
<dbReference type="InterPro" id="IPR041588">
    <property type="entry name" value="Integrase_H2C2"/>
</dbReference>
<evidence type="ECO:0000259" key="6">
    <source>
        <dbReference type="PROSITE" id="PS50994"/>
    </source>
</evidence>
<dbReference type="FunFam" id="3.30.420.10:FF:000032">
    <property type="entry name" value="Retrovirus-related Pol polyprotein from transposon 297-like Protein"/>
    <property type="match status" value="1"/>
</dbReference>
<dbReference type="Gene3D" id="3.30.420.10">
    <property type="entry name" value="Ribonuclease H-like superfamily/Ribonuclease H"/>
    <property type="match status" value="1"/>
</dbReference>
<feature type="region of interest" description="Disordered" evidence="4">
    <location>
        <begin position="590"/>
        <end position="609"/>
    </location>
</feature>
<dbReference type="PANTHER" id="PTHR37984">
    <property type="entry name" value="PROTEIN CBG26694"/>
    <property type="match status" value="1"/>
</dbReference>
<dbReference type="FunFam" id="1.10.340.70:FF:000001">
    <property type="entry name" value="Retrovirus-related Pol polyprotein from transposon gypsy-like Protein"/>
    <property type="match status" value="1"/>
</dbReference>
<dbReference type="FunFam" id="3.10.20.370:FF:000001">
    <property type="entry name" value="Retrovirus-related Pol polyprotein from transposon 17.6-like protein"/>
    <property type="match status" value="1"/>
</dbReference>
<organism evidence="7 8">
    <name type="scientific">Gouania willdenowi</name>
    <name type="common">Blunt-snouted clingfish</name>
    <name type="synonym">Lepadogaster willdenowi</name>
    <dbReference type="NCBI Taxonomy" id="441366"/>
    <lineage>
        <taxon>Eukaryota</taxon>
        <taxon>Metazoa</taxon>
        <taxon>Chordata</taxon>
        <taxon>Craniata</taxon>
        <taxon>Vertebrata</taxon>
        <taxon>Euteleostomi</taxon>
        <taxon>Actinopterygii</taxon>
        <taxon>Neopterygii</taxon>
        <taxon>Teleostei</taxon>
        <taxon>Neoteleostei</taxon>
        <taxon>Acanthomorphata</taxon>
        <taxon>Ovalentaria</taxon>
        <taxon>Blenniimorphae</taxon>
        <taxon>Blenniiformes</taxon>
        <taxon>Gobiesocoidei</taxon>
        <taxon>Gobiesocidae</taxon>
        <taxon>Gobiesocinae</taxon>
        <taxon>Gouania</taxon>
    </lineage>
</organism>
<dbReference type="Pfam" id="PF17921">
    <property type="entry name" value="Integrase_H2C2"/>
    <property type="match status" value="1"/>
</dbReference>
<dbReference type="InterPro" id="IPR001584">
    <property type="entry name" value="Integrase_cat-core"/>
</dbReference>
<feature type="compositionally biased region" description="Low complexity" evidence="4">
    <location>
        <begin position="811"/>
        <end position="828"/>
    </location>
</feature>
<evidence type="ECO:0000256" key="3">
    <source>
        <dbReference type="ARBA" id="ARBA00039658"/>
    </source>
</evidence>
<dbReference type="InterPro" id="IPR041577">
    <property type="entry name" value="RT_RNaseH_2"/>
</dbReference>
<evidence type="ECO:0000313" key="8">
    <source>
        <dbReference type="Proteomes" id="UP000694680"/>
    </source>
</evidence>
<accession>A0A8C5H551</accession>
<dbReference type="InterPro" id="IPR043502">
    <property type="entry name" value="DNA/RNA_pol_sf"/>
</dbReference>
<dbReference type="Pfam" id="PF00665">
    <property type="entry name" value="rve"/>
    <property type="match status" value="1"/>
</dbReference>
<dbReference type="Gene3D" id="3.10.20.370">
    <property type="match status" value="1"/>
</dbReference>
<dbReference type="Gene3D" id="3.30.70.270">
    <property type="match status" value="2"/>
</dbReference>
<feature type="domain" description="Integrase catalytic" evidence="6">
    <location>
        <begin position="1015"/>
        <end position="1173"/>
    </location>
</feature>
<dbReference type="Ensembl" id="ENSGWIT00000043629.1">
    <property type="protein sequence ID" value="ENSGWIP00000040145.1"/>
    <property type="gene ID" value="ENSGWIG00000020317.1"/>
</dbReference>
<evidence type="ECO:0000256" key="4">
    <source>
        <dbReference type="SAM" id="MobiDB-lite"/>
    </source>
</evidence>
<reference evidence="7" key="2">
    <citation type="submission" date="2025-08" db="UniProtKB">
        <authorList>
            <consortium name="Ensembl"/>
        </authorList>
    </citation>
    <scope>IDENTIFICATION</scope>
</reference>
<dbReference type="Gene3D" id="1.10.340.70">
    <property type="match status" value="1"/>
</dbReference>
<dbReference type="CDD" id="cd01647">
    <property type="entry name" value="RT_LTR"/>
    <property type="match status" value="1"/>
</dbReference>
<dbReference type="CDD" id="cd09274">
    <property type="entry name" value="RNase_HI_RT_Ty3"/>
    <property type="match status" value="1"/>
</dbReference>
<dbReference type="PANTHER" id="PTHR37984:SF15">
    <property type="entry name" value="INTEGRASE CATALYTIC DOMAIN-CONTAINING PROTEIN"/>
    <property type="match status" value="1"/>
</dbReference>
<reference evidence="7" key="1">
    <citation type="submission" date="2020-06" db="EMBL/GenBank/DDBJ databases">
        <authorList>
            <consortium name="Wellcome Sanger Institute Data Sharing"/>
        </authorList>
    </citation>
    <scope>NUCLEOTIDE SEQUENCE [LARGE SCALE GENOMIC DNA]</scope>
</reference>
<dbReference type="PROSITE" id="PS50994">
    <property type="entry name" value="INTEGRASE"/>
    <property type="match status" value="1"/>
</dbReference>
<dbReference type="GO" id="GO:0004523">
    <property type="term" value="F:RNA-DNA hybrid ribonuclease activity"/>
    <property type="evidence" value="ECO:0007669"/>
    <property type="project" value="UniProtKB-EC"/>
</dbReference>
<dbReference type="SUPFAM" id="SSF53098">
    <property type="entry name" value="Ribonuclease H-like"/>
    <property type="match status" value="1"/>
</dbReference>
<dbReference type="Pfam" id="PF17919">
    <property type="entry name" value="RT_RNaseH_2"/>
    <property type="match status" value="1"/>
</dbReference>
<keyword evidence="8" id="KW-1185">Reference proteome</keyword>
<dbReference type="Gene3D" id="3.10.10.10">
    <property type="entry name" value="HIV Type 1 Reverse Transcriptase, subunit A, domain 1"/>
    <property type="match status" value="1"/>
</dbReference>
<sequence length="1538" mass="171357">MIDSGSMSCSLSEAAAKRILEHSPNIRTSPANGIVVVGAGGHQVAPTAIYDLEVIIYGFKLLVPTLIIPGQEEDMIVGSNAIKKLLHLLKSSDSYWKCLAAPVDVADDDTFRFLSMLSNTEKWKSGSMPEKIGTVKLKQSVTLEPQCEHLVWGKLPASAPVSAGSTVIVEPTQSRSRPRNVLVGRVISPLWGDRWVPLKLINPSSVNVTLKRNCKIADVSPCVAVEELSPPDKIQVNMQSVTQDSASTRSPKQMVDALKQLGLEDLNLSICEVSNQWKDRLLQLVEKYEVVFSRDRMDCGKASDFVHKIHLLDEKPFRLPYRRVPPSQYEKLRTALNEMEERGIIRKSHSEYASPLVLVWKKDGSLRICTDFRWLNAKTVKDAHPLPHQADALAALGGNVFFSTMDLTSGFYNVPVFEEHKKYTAFSSPFGLHEYNRMPQGLSNSPATFMRMMMSIFGDENFSSLLCYLDDLMVFAPSEQLALQRLEMVFSRLQQHKLKLAPKKCHLLRRTVKFLGHIISEDGVRKDPDKMQVIMDVGEADLMEGDGTTPSWKKIKSFLGMVFYYQHFIADCSAKAKPLFRLLSGQQVKSTNMRGRKPKKRSPTAPALTPSDWTAACRDSFQALKTDLVSGVILAHPNFDEPFILAVDASFDGIGAVLSQVPPGETVARPVAFASKTLSRSQMNYPVHRLEFLALKWAVCDKFSHWLKGRHFTAWTDNNPLSYILTKPRLDACEQRWVAKLAAYDFDLKFVPGAKNIVADALSREPFVKSCVSHRLMKEPYIALLDEVNGVVRGTVQDAFRFTNNCLAVQEGEPGSSSSTAGAGSHPGEGPISSEEVSAVLSAHSDGMLVRLPSASPPLSQLQVEDPSTVVPQSRLLSLQEQDPAISRALFYMQRHKRPTRREAASEPNCTKRLLRHWEKLRVQNGVLYRVTKDSKFNKKVFQFIVPDSLKHQIMVGLHDNAGHQGRARTFSLARERFFWVGMKRDVVNYVRRCERCVVGKTPEPEARAPLENIQTSEPMELVCIDFWTAELGGSKTVDVLVVTDHFSKMAHAFPCRSQSARHVARRLWDDFFCVYGFPKRIHSDQGANFESRLMRDLLEMAGVEKSHTTPYHPMGNGVVERFNRTLGNMLRVLPPTAKAKWPQMLQTLTFSYNCTVHETTGFAPFFLMFGRVPRLPIDIMFQHVLQDDKVVSRNEFVTQLRKDLSEASRIAREQSRQEQARHARLYNRRVKGSPLAVGDRVLQANRGEKGKRKLADKWDSAPYDVVSVRPELNVYRIKNVQTGRERVVHRNFLLPIDFLNSAADEASHVDSDANDVACGSHGDSMVKKGDRFTQTMDWLMQTPDIVISVGKDDENDDLLADVLSDSFSDDDVANTPVWEDGRMMLDQATAVPGCVLQGPEPAIDSDSVSSSPPDPDPSLVVLALDSDQVKTTLPSGLAAGNTTPDLALGPVLVPSVPALDSVRVCPLPSRVDVDEDAVVCAQPQVLGTVRTDAVTTRFGRHVRPPNRLIVEMSTQTVGDVVSVSGPFVSFLKGIFGV</sequence>
<feature type="region of interest" description="Disordered" evidence="4">
    <location>
        <begin position="1397"/>
        <end position="1417"/>
    </location>
</feature>
<name>A0A8C5H551_GOUWI</name>
<dbReference type="InterPro" id="IPR050951">
    <property type="entry name" value="Retrovirus_Pol_polyprotein"/>
</dbReference>
<comment type="similarity">
    <text evidence="1">Belongs to the beta type-B retroviral polymerase family. HERV class-II K(HML-2) pol subfamily.</text>
</comment>
<evidence type="ECO:0000313" key="7">
    <source>
        <dbReference type="Ensembl" id="ENSGWIP00000040145.1"/>
    </source>
</evidence>
<dbReference type="InterPro" id="IPR043128">
    <property type="entry name" value="Rev_trsase/Diguanyl_cyclase"/>
</dbReference>
<protein>
    <recommendedName>
        <fullName evidence="3">Gypsy retrotransposon integrase-like protein 1</fullName>
        <ecNumber evidence="2">3.1.26.4</ecNumber>
    </recommendedName>
</protein>
<dbReference type="PROSITE" id="PS50878">
    <property type="entry name" value="RT_POL"/>
    <property type="match status" value="1"/>
</dbReference>
<dbReference type="SUPFAM" id="SSF56672">
    <property type="entry name" value="DNA/RNA polymerases"/>
    <property type="match status" value="1"/>
</dbReference>
<evidence type="ECO:0000256" key="1">
    <source>
        <dbReference type="ARBA" id="ARBA00010879"/>
    </source>
</evidence>
<dbReference type="GO" id="GO:0003676">
    <property type="term" value="F:nucleic acid binding"/>
    <property type="evidence" value="ECO:0007669"/>
    <property type="project" value="InterPro"/>
</dbReference>
<feature type="region of interest" description="Disordered" evidence="4">
    <location>
        <begin position="811"/>
        <end position="834"/>
    </location>
</feature>